<dbReference type="EMBL" id="AWVF01000178">
    <property type="protein sequence ID" value="ERJ96177.1"/>
    <property type="molecule type" value="Genomic_DNA"/>
</dbReference>
<keyword evidence="3" id="KW-1185">Reference proteome</keyword>
<name>U2KV64_9FIRM</name>
<dbReference type="STRING" id="411473.RUMCAL_01464"/>
<feature type="transmembrane region" description="Helical" evidence="1">
    <location>
        <begin position="81"/>
        <end position="99"/>
    </location>
</feature>
<reference evidence="2 3" key="1">
    <citation type="submission" date="2013-07" db="EMBL/GenBank/DDBJ databases">
        <authorList>
            <person name="Weinstock G."/>
            <person name="Sodergren E."/>
            <person name="Wylie T."/>
            <person name="Fulton L."/>
            <person name="Fulton R."/>
            <person name="Fronick C."/>
            <person name="O'Laughlin M."/>
            <person name="Godfrey J."/>
            <person name="Miner T."/>
            <person name="Herter B."/>
            <person name="Appelbaum E."/>
            <person name="Cordes M."/>
            <person name="Lek S."/>
            <person name="Wollam A."/>
            <person name="Pepin K.H."/>
            <person name="Palsikar V.B."/>
            <person name="Mitreva M."/>
            <person name="Wilson R.K."/>
        </authorList>
    </citation>
    <scope>NUCLEOTIDE SEQUENCE [LARGE SCALE GENOMIC DNA]</scope>
    <source>
        <strain evidence="2 3">ATCC 27760</strain>
    </source>
</reference>
<organism evidence="2 3">
    <name type="scientific">Ruminococcus callidus ATCC 27760</name>
    <dbReference type="NCBI Taxonomy" id="411473"/>
    <lineage>
        <taxon>Bacteria</taxon>
        <taxon>Bacillati</taxon>
        <taxon>Bacillota</taxon>
        <taxon>Clostridia</taxon>
        <taxon>Eubacteriales</taxon>
        <taxon>Oscillospiraceae</taxon>
        <taxon>Ruminococcus</taxon>
    </lineage>
</organism>
<dbReference type="AlphaFoldDB" id="U2KV64"/>
<protein>
    <submittedName>
        <fullName evidence="2">Uncharacterized protein</fullName>
    </submittedName>
</protein>
<gene>
    <name evidence="2" type="ORF">RUMCAL_01464</name>
</gene>
<evidence type="ECO:0000313" key="3">
    <source>
        <dbReference type="Proteomes" id="UP000016662"/>
    </source>
</evidence>
<accession>U2KV64</accession>
<keyword evidence="1" id="KW-0812">Transmembrane</keyword>
<sequence>MKGDYMYKFIATLSVIIRTFYLPNPFDSLGTAFPVTIGENTLTMTPIVMNYLAEPVLHALTFALVGLYYSRSEHNPSKGSFLYLMFYCVHVGLLYLMGLFGFATWAVALILIVYAMAHIGFNALKNRVRYGV</sequence>
<proteinExistence type="predicted"/>
<dbReference type="Proteomes" id="UP000016662">
    <property type="component" value="Unassembled WGS sequence"/>
</dbReference>
<comment type="caution">
    <text evidence="2">The sequence shown here is derived from an EMBL/GenBank/DDBJ whole genome shotgun (WGS) entry which is preliminary data.</text>
</comment>
<evidence type="ECO:0000256" key="1">
    <source>
        <dbReference type="SAM" id="Phobius"/>
    </source>
</evidence>
<feature type="transmembrane region" description="Helical" evidence="1">
    <location>
        <begin position="48"/>
        <end position="69"/>
    </location>
</feature>
<feature type="transmembrane region" description="Helical" evidence="1">
    <location>
        <begin position="105"/>
        <end position="124"/>
    </location>
</feature>
<keyword evidence="1" id="KW-1133">Transmembrane helix</keyword>
<evidence type="ECO:0000313" key="2">
    <source>
        <dbReference type="EMBL" id="ERJ96177.1"/>
    </source>
</evidence>
<keyword evidence="1" id="KW-0472">Membrane</keyword>
<dbReference type="HOGENOM" id="CLU_1915583_0_0_9"/>